<dbReference type="Proteomes" id="UP001608902">
    <property type="component" value="Unassembled WGS sequence"/>
</dbReference>
<dbReference type="EMBL" id="JBGFUD010010951">
    <property type="protein sequence ID" value="MFH4983057.1"/>
    <property type="molecule type" value="Genomic_DNA"/>
</dbReference>
<name>A0ABD6F189_9BILA</name>
<gene>
    <name evidence="1" type="ORF">AB6A40_009766</name>
</gene>
<reference evidence="1 2" key="1">
    <citation type="submission" date="2024-08" db="EMBL/GenBank/DDBJ databases">
        <title>Gnathostoma spinigerum genome.</title>
        <authorList>
            <person name="Gonzalez-Bertolin B."/>
            <person name="Monzon S."/>
            <person name="Zaballos A."/>
            <person name="Jimenez P."/>
            <person name="Dekumyoy P."/>
            <person name="Varona S."/>
            <person name="Cuesta I."/>
            <person name="Sumanam S."/>
            <person name="Adisakwattana P."/>
            <person name="Gasser R.B."/>
            <person name="Hernandez-Gonzalez A."/>
            <person name="Young N.D."/>
            <person name="Perteguer M.J."/>
        </authorList>
    </citation>
    <scope>NUCLEOTIDE SEQUENCE [LARGE SCALE GENOMIC DNA]</scope>
    <source>
        <strain evidence="1">AL3</strain>
        <tissue evidence="1">Liver</tissue>
    </source>
</reference>
<accession>A0ABD6F189</accession>
<keyword evidence="2" id="KW-1185">Reference proteome</keyword>
<sequence>MGEEAKTPKILNEIAPLIQHDWFESARDPHSEGKFFVGIRRPGEKSKFTDVVQSKDGTFSTMAPEEVSVERMEGV</sequence>
<organism evidence="1 2">
    <name type="scientific">Gnathostoma spinigerum</name>
    <dbReference type="NCBI Taxonomy" id="75299"/>
    <lineage>
        <taxon>Eukaryota</taxon>
        <taxon>Metazoa</taxon>
        <taxon>Ecdysozoa</taxon>
        <taxon>Nematoda</taxon>
        <taxon>Chromadorea</taxon>
        <taxon>Rhabditida</taxon>
        <taxon>Spirurina</taxon>
        <taxon>Gnathostomatomorpha</taxon>
        <taxon>Gnathostomatoidea</taxon>
        <taxon>Gnathostomatidae</taxon>
        <taxon>Gnathostoma</taxon>
    </lineage>
</organism>
<comment type="caution">
    <text evidence="1">The sequence shown here is derived from an EMBL/GenBank/DDBJ whole genome shotgun (WGS) entry which is preliminary data.</text>
</comment>
<evidence type="ECO:0000313" key="2">
    <source>
        <dbReference type="Proteomes" id="UP001608902"/>
    </source>
</evidence>
<proteinExistence type="predicted"/>
<protein>
    <submittedName>
        <fullName evidence="1">Uncharacterized protein</fullName>
    </submittedName>
</protein>
<evidence type="ECO:0000313" key="1">
    <source>
        <dbReference type="EMBL" id="MFH4983057.1"/>
    </source>
</evidence>
<dbReference type="AlphaFoldDB" id="A0ABD6F189"/>